<dbReference type="PANTHER" id="PTHR32289:SF1">
    <property type="entry name" value="PROTEIN FAM167A-LIKE"/>
    <property type="match status" value="1"/>
</dbReference>
<dbReference type="OrthoDB" id="5959714at2759"/>
<protein>
    <submittedName>
        <fullName evidence="1">Uncharacterized protein</fullName>
    </submittedName>
</protein>
<dbReference type="AlphaFoldDB" id="A0A7D9L1L9"/>
<gene>
    <name evidence="1" type="ORF">PACLA_8A061356</name>
</gene>
<evidence type="ECO:0000313" key="2">
    <source>
        <dbReference type="Proteomes" id="UP001152795"/>
    </source>
</evidence>
<keyword evidence="2" id="KW-1185">Reference proteome</keyword>
<sequence length="125" mass="14136">MASEATNICSTAVPILSGDREGLSMEEREDSLYKALQWVRDELNTLKSQDQSLMRQFSSLRTKINMIKDELPASIDRSSTISFTSPKPSDDEDVFFGNNDVRIRVNSQTNFRTKSYSSGSDEEKL</sequence>
<dbReference type="PANTHER" id="PTHR32289">
    <property type="entry name" value="PROTEIN FAM167A"/>
    <property type="match status" value="1"/>
</dbReference>
<name>A0A7D9L1L9_PARCT</name>
<dbReference type="EMBL" id="CACRXK020011536">
    <property type="protein sequence ID" value="CAB4021629.1"/>
    <property type="molecule type" value="Genomic_DNA"/>
</dbReference>
<reference evidence="1" key="1">
    <citation type="submission" date="2020-04" db="EMBL/GenBank/DDBJ databases">
        <authorList>
            <person name="Alioto T."/>
            <person name="Alioto T."/>
            <person name="Gomez Garrido J."/>
        </authorList>
    </citation>
    <scope>NUCLEOTIDE SEQUENCE</scope>
    <source>
        <strain evidence="1">A484AB</strain>
    </source>
</reference>
<proteinExistence type="predicted"/>
<organism evidence="1 2">
    <name type="scientific">Paramuricea clavata</name>
    <name type="common">Red gorgonian</name>
    <name type="synonym">Violescent sea-whip</name>
    <dbReference type="NCBI Taxonomy" id="317549"/>
    <lineage>
        <taxon>Eukaryota</taxon>
        <taxon>Metazoa</taxon>
        <taxon>Cnidaria</taxon>
        <taxon>Anthozoa</taxon>
        <taxon>Octocorallia</taxon>
        <taxon>Malacalcyonacea</taxon>
        <taxon>Plexauridae</taxon>
        <taxon>Paramuricea</taxon>
    </lineage>
</organism>
<accession>A0A7D9L1L9</accession>
<dbReference type="Proteomes" id="UP001152795">
    <property type="component" value="Unassembled WGS sequence"/>
</dbReference>
<comment type="caution">
    <text evidence="1">The sequence shown here is derived from an EMBL/GenBank/DDBJ whole genome shotgun (WGS) entry which is preliminary data.</text>
</comment>
<evidence type="ECO:0000313" key="1">
    <source>
        <dbReference type="EMBL" id="CAB4021629.1"/>
    </source>
</evidence>
<dbReference type="InterPro" id="IPR051771">
    <property type="entry name" value="FAM167_domain"/>
</dbReference>